<evidence type="ECO:0000259" key="11">
    <source>
        <dbReference type="Pfam" id="PF00728"/>
    </source>
</evidence>
<feature type="disulfide bond" evidence="9">
    <location>
        <begin position="539"/>
        <end position="557"/>
    </location>
</feature>
<dbReference type="Proteomes" id="UP000827092">
    <property type="component" value="Unassembled WGS sequence"/>
</dbReference>
<dbReference type="EMBL" id="JAFNEN010000359">
    <property type="protein sequence ID" value="KAG8184817.1"/>
    <property type="molecule type" value="Genomic_DNA"/>
</dbReference>
<evidence type="ECO:0000313" key="13">
    <source>
        <dbReference type="EMBL" id="KAG8184817.1"/>
    </source>
</evidence>
<evidence type="ECO:0000256" key="4">
    <source>
        <dbReference type="ARBA" id="ARBA00022801"/>
    </source>
</evidence>
<evidence type="ECO:0000256" key="1">
    <source>
        <dbReference type="ARBA" id="ARBA00001231"/>
    </source>
</evidence>
<dbReference type="InterPro" id="IPR025705">
    <property type="entry name" value="Beta_hexosaminidase_sua/sub"/>
</dbReference>
<dbReference type="EC" id="3.2.1.52" evidence="7"/>
<dbReference type="PIRSF" id="PIRSF001093">
    <property type="entry name" value="B-hxosamndse_ab_euk"/>
    <property type="match status" value="1"/>
</dbReference>
<evidence type="ECO:0000259" key="12">
    <source>
        <dbReference type="Pfam" id="PF14845"/>
    </source>
</evidence>
<dbReference type="GO" id="GO:0004563">
    <property type="term" value="F:beta-N-acetylhexosaminidase activity"/>
    <property type="evidence" value="ECO:0007669"/>
    <property type="project" value="UniProtKB-EC"/>
</dbReference>
<evidence type="ECO:0000256" key="8">
    <source>
        <dbReference type="PIRSR" id="PIRSR001093-1"/>
    </source>
</evidence>
<dbReference type="PANTHER" id="PTHR22600:SF21">
    <property type="entry name" value="BETA-HEXOSAMINIDASE A"/>
    <property type="match status" value="1"/>
</dbReference>
<evidence type="ECO:0000256" key="5">
    <source>
        <dbReference type="ARBA" id="ARBA00023180"/>
    </source>
</evidence>
<keyword evidence="10" id="KW-0472">Membrane</keyword>
<protein>
    <recommendedName>
        <fullName evidence="7">Beta-hexosaminidase</fullName>
        <ecNumber evidence="7">3.2.1.52</ecNumber>
    </recommendedName>
</protein>
<dbReference type="GO" id="GO:0030203">
    <property type="term" value="P:glycosaminoglycan metabolic process"/>
    <property type="evidence" value="ECO:0007669"/>
    <property type="project" value="TreeGrafter"/>
</dbReference>
<keyword evidence="10" id="KW-0812">Transmembrane</keyword>
<dbReference type="Gene3D" id="3.20.20.80">
    <property type="entry name" value="Glycosidases"/>
    <property type="match status" value="1"/>
</dbReference>
<keyword evidence="14" id="KW-1185">Reference proteome</keyword>
<keyword evidence="6 7" id="KW-0326">Glycosidase</keyword>
<dbReference type="CDD" id="cd06562">
    <property type="entry name" value="GH20_HexA_HexB-like"/>
    <property type="match status" value="1"/>
</dbReference>
<accession>A0AAV6UL14</accession>
<dbReference type="Pfam" id="PF00728">
    <property type="entry name" value="Glyco_hydro_20"/>
    <property type="match status" value="1"/>
</dbReference>
<dbReference type="PANTHER" id="PTHR22600">
    <property type="entry name" value="BETA-HEXOSAMINIDASE"/>
    <property type="match status" value="1"/>
</dbReference>
<dbReference type="FunFam" id="3.20.20.80:FF:000063">
    <property type="entry name" value="Beta-hexosaminidase"/>
    <property type="match status" value="1"/>
</dbReference>
<evidence type="ECO:0000256" key="9">
    <source>
        <dbReference type="PIRSR" id="PIRSR001093-2"/>
    </source>
</evidence>
<dbReference type="InterPro" id="IPR015883">
    <property type="entry name" value="Glyco_hydro_20_cat"/>
</dbReference>
<dbReference type="GO" id="GO:0006689">
    <property type="term" value="P:ganglioside catabolic process"/>
    <property type="evidence" value="ECO:0007669"/>
    <property type="project" value="TreeGrafter"/>
</dbReference>
<evidence type="ECO:0000256" key="10">
    <source>
        <dbReference type="SAM" id="Phobius"/>
    </source>
</evidence>
<comment type="similarity">
    <text evidence="2 7">Belongs to the glycosyl hydrolase 20 family.</text>
</comment>
<dbReference type="GO" id="GO:0005764">
    <property type="term" value="C:lysosome"/>
    <property type="evidence" value="ECO:0007669"/>
    <property type="project" value="TreeGrafter"/>
</dbReference>
<dbReference type="AlphaFoldDB" id="A0AAV6UL14"/>
<reference evidence="13 14" key="1">
    <citation type="journal article" date="2022" name="Nat. Ecol. Evol.">
        <title>A masculinizing supergene underlies an exaggerated male reproductive morph in a spider.</title>
        <authorList>
            <person name="Hendrickx F."/>
            <person name="De Corte Z."/>
            <person name="Sonet G."/>
            <person name="Van Belleghem S.M."/>
            <person name="Kostlbacher S."/>
            <person name="Vangestel C."/>
        </authorList>
    </citation>
    <scope>NUCLEOTIDE SEQUENCE [LARGE SCALE GENOMIC DNA]</scope>
    <source>
        <strain evidence="13">W744_W776</strain>
    </source>
</reference>
<gene>
    <name evidence="13" type="ORF">JTE90_004915</name>
</gene>
<keyword evidence="9" id="KW-1015">Disulfide bond</keyword>
<feature type="domain" description="Beta-hexosaminidase eukaryotic type N-terminal" evidence="12">
    <location>
        <begin position="55"/>
        <end position="183"/>
    </location>
</feature>
<evidence type="ECO:0000256" key="2">
    <source>
        <dbReference type="ARBA" id="ARBA00006285"/>
    </source>
</evidence>
<evidence type="ECO:0000313" key="14">
    <source>
        <dbReference type="Proteomes" id="UP000827092"/>
    </source>
</evidence>
<dbReference type="InterPro" id="IPR029018">
    <property type="entry name" value="Hex-like_dom2"/>
</dbReference>
<dbReference type="GO" id="GO:0005975">
    <property type="term" value="P:carbohydrate metabolic process"/>
    <property type="evidence" value="ECO:0007669"/>
    <property type="project" value="InterPro"/>
</dbReference>
<comment type="catalytic activity">
    <reaction evidence="1 7">
        <text>Hydrolysis of terminal non-reducing N-acetyl-D-hexosamine residues in N-acetyl-beta-D-hexosaminides.</text>
        <dbReference type="EC" id="3.2.1.52"/>
    </reaction>
</comment>
<dbReference type="SUPFAM" id="SSF55545">
    <property type="entry name" value="beta-N-acetylhexosaminidase-like domain"/>
    <property type="match status" value="1"/>
</dbReference>
<feature type="transmembrane region" description="Helical" evidence="10">
    <location>
        <begin position="15"/>
        <end position="35"/>
    </location>
</feature>
<feature type="disulfide bond" evidence="9">
    <location>
        <begin position="84"/>
        <end position="138"/>
    </location>
</feature>
<dbReference type="InterPro" id="IPR029019">
    <property type="entry name" value="HEX_eukaryotic_N"/>
</dbReference>
<dbReference type="InterPro" id="IPR017853">
    <property type="entry name" value="GH"/>
</dbReference>
<evidence type="ECO:0000256" key="7">
    <source>
        <dbReference type="PIRNR" id="PIRNR001093"/>
    </source>
</evidence>
<comment type="caution">
    <text evidence="13">The sequence shown here is derived from an EMBL/GenBank/DDBJ whole genome shotgun (WGS) entry which is preliminary data.</text>
</comment>
<keyword evidence="4 7" id="KW-0378">Hydrolase</keyword>
<dbReference type="PRINTS" id="PR00738">
    <property type="entry name" value="GLHYDRLASE20"/>
</dbReference>
<dbReference type="Pfam" id="PF14845">
    <property type="entry name" value="Glycohydro_20b2"/>
    <property type="match status" value="1"/>
</dbReference>
<keyword evidence="10" id="KW-1133">Transmembrane helix</keyword>
<evidence type="ECO:0000256" key="3">
    <source>
        <dbReference type="ARBA" id="ARBA00022729"/>
    </source>
</evidence>
<evidence type="ECO:0000256" key="6">
    <source>
        <dbReference type="ARBA" id="ARBA00023295"/>
    </source>
</evidence>
<proteinExistence type="inferred from homology"/>
<keyword evidence="5" id="KW-0325">Glycoprotein</keyword>
<organism evidence="13 14">
    <name type="scientific">Oedothorax gibbosus</name>
    <dbReference type="NCBI Taxonomy" id="931172"/>
    <lineage>
        <taxon>Eukaryota</taxon>
        <taxon>Metazoa</taxon>
        <taxon>Ecdysozoa</taxon>
        <taxon>Arthropoda</taxon>
        <taxon>Chelicerata</taxon>
        <taxon>Arachnida</taxon>
        <taxon>Araneae</taxon>
        <taxon>Araneomorphae</taxon>
        <taxon>Entelegynae</taxon>
        <taxon>Araneoidea</taxon>
        <taxon>Linyphiidae</taxon>
        <taxon>Erigoninae</taxon>
        <taxon>Oedothorax</taxon>
    </lineage>
</organism>
<sequence>MSTYPIDDEQLQLPLTMKLVLALILLVPFISGHYVNNEEIKLEDVKVVTPTRGQPWPLPQQYASEDTFFTIDPKNFTFDYTGGCDILVKATQRYMNTIFQDGCQKSVSSHKYAKVTCKKPKNSVGQLTSLYVWIPGSCEKYPYMNMDEQYLIKVNTADYPNKALLYATTVWGALRGLETFSQLVYPLQPGVFAINTTIVLDFPRFSFRGLLLDTSRHFVPVPLLLQNLDAMAQTKMNVFHWHIVDDQSFPYVSKAFPDLSAKGAFNAATHIYSQKDVADVIEYARLRGIRVLAEFDSPGHTQSWGKAQKDLLTPCYKGQSPNGEYGPIDPTVNSSYTFLRTFFKEISTVFPDEYIHLGGDEVSFDCWESNPKILNFMKSHKFGKNFALLEQYYMQNLLNIVKSLNKSYIVWQEVFDNGVKVKPDTVIHVWKDNYQKELSSVTKAGYKTILSSCWYLNYISYGPDWETYYKCEPYNFTGSDGQKNLVIGGEACMWGEFVDGSNVLTRTWPRAAAVAERLWSAQTVNSTANASGRIEELRCNMIKRGLKVEPITGPGFCECDYIV</sequence>
<dbReference type="SUPFAM" id="SSF51445">
    <property type="entry name" value="(Trans)glycosidases"/>
    <property type="match status" value="1"/>
</dbReference>
<keyword evidence="3" id="KW-0732">Signal</keyword>
<feature type="disulfide bond" evidence="9">
    <location>
        <begin position="315"/>
        <end position="366"/>
    </location>
</feature>
<dbReference type="Gene3D" id="3.30.379.10">
    <property type="entry name" value="Chitobiase/beta-hexosaminidase domain 2-like"/>
    <property type="match status" value="1"/>
</dbReference>
<feature type="domain" description="Glycoside hydrolase family 20 catalytic" evidence="11">
    <location>
        <begin position="205"/>
        <end position="521"/>
    </location>
</feature>
<feature type="active site" description="Proton donor" evidence="8">
    <location>
        <position position="361"/>
    </location>
</feature>
<name>A0AAV6UL14_9ARAC</name>
<dbReference type="GO" id="GO:0016020">
    <property type="term" value="C:membrane"/>
    <property type="evidence" value="ECO:0007669"/>
    <property type="project" value="TreeGrafter"/>
</dbReference>